<protein>
    <submittedName>
        <fullName evidence="1">Cold-regulated 413 plasma membrane protein 2</fullName>
    </submittedName>
</protein>
<sequence length="36" mass="3880">MAGLPRRSVSLDIGSHKLEDQHADSSLGSLHFLHPA</sequence>
<dbReference type="EMBL" id="CM007647">
    <property type="protein sequence ID" value="ONM09770.1"/>
    <property type="molecule type" value="Genomic_DNA"/>
</dbReference>
<organism evidence="1">
    <name type="scientific">Zea mays</name>
    <name type="common">Maize</name>
    <dbReference type="NCBI Taxonomy" id="4577"/>
    <lineage>
        <taxon>Eukaryota</taxon>
        <taxon>Viridiplantae</taxon>
        <taxon>Streptophyta</taxon>
        <taxon>Embryophyta</taxon>
        <taxon>Tracheophyta</taxon>
        <taxon>Spermatophyta</taxon>
        <taxon>Magnoliopsida</taxon>
        <taxon>Liliopsida</taxon>
        <taxon>Poales</taxon>
        <taxon>Poaceae</taxon>
        <taxon>PACMAD clade</taxon>
        <taxon>Panicoideae</taxon>
        <taxon>Andropogonodae</taxon>
        <taxon>Andropogoneae</taxon>
        <taxon>Tripsacinae</taxon>
        <taxon>Zea</taxon>
    </lineage>
</organism>
<dbReference type="AlphaFoldDB" id="A0A1D6L642"/>
<name>A0A1D6L642_MAIZE</name>
<reference evidence="1" key="1">
    <citation type="submission" date="2015-12" db="EMBL/GenBank/DDBJ databases">
        <title>Update maize B73 reference genome by single molecule sequencing technologies.</title>
        <authorList>
            <consortium name="Maize Genome Sequencing Project"/>
            <person name="Ware D."/>
        </authorList>
    </citation>
    <scope>NUCLEOTIDE SEQUENCE [LARGE SCALE GENOMIC DNA]</scope>
    <source>
        <tissue evidence="1">Seedling</tissue>
    </source>
</reference>
<evidence type="ECO:0000313" key="1">
    <source>
        <dbReference type="EMBL" id="ONM09770.1"/>
    </source>
</evidence>
<gene>
    <name evidence="1" type="ORF">ZEAMMB73_Zm00001d034188</name>
</gene>
<proteinExistence type="predicted"/>
<accession>A0A1D6L642</accession>